<proteinExistence type="predicted"/>
<gene>
    <name evidence="2" type="ORF">L195_g053166</name>
</gene>
<evidence type="ECO:0000313" key="2">
    <source>
        <dbReference type="EMBL" id="PNX62790.1"/>
    </source>
</evidence>
<accession>A0A2K3K916</accession>
<dbReference type="AlphaFoldDB" id="A0A2K3K916"/>
<dbReference type="EMBL" id="ASHM01088564">
    <property type="protein sequence ID" value="PNX62790.1"/>
    <property type="molecule type" value="Genomic_DNA"/>
</dbReference>
<reference evidence="2 3" key="1">
    <citation type="journal article" date="2014" name="Am. J. Bot.">
        <title>Genome assembly and annotation for red clover (Trifolium pratense; Fabaceae).</title>
        <authorList>
            <person name="Istvanek J."/>
            <person name="Jaros M."/>
            <person name="Krenek A."/>
            <person name="Repkova J."/>
        </authorList>
    </citation>
    <scope>NUCLEOTIDE SEQUENCE [LARGE SCALE GENOMIC DNA]</scope>
    <source>
        <strain evidence="3">cv. Tatra</strain>
        <tissue evidence="2">Young leaves</tissue>
    </source>
</reference>
<evidence type="ECO:0000256" key="1">
    <source>
        <dbReference type="SAM" id="MobiDB-lite"/>
    </source>
</evidence>
<feature type="region of interest" description="Disordered" evidence="1">
    <location>
        <begin position="1"/>
        <end position="25"/>
    </location>
</feature>
<reference evidence="2 3" key="2">
    <citation type="journal article" date="2017" name="Front. Plant Sci.">
        <title>Gene Classification and Mining of Molecular Markers Useful in Red Clover (Trifolium pratense) Breeding.</title>
        <authorList>
            <person name="Istvanek J."/>
            <person name="Dluhosova J."/>
            <person name="Dluhos P."/>
            <person name="Patkova L."/>
            <person name="Nedelnik J."/>
            <person name="Repkova J."/>
        </authorList>
    </citation>
    <scope>NUCLEOTIDE SEQUENCE [LARGE SCALE GENOMIC DNA]</scope>
    <source>
        <strain evidence="3">cv. Tatra</strain>
        <tissue evidence="2">Young leaves</tissue>
    </source>
</reference>
<dbReference type="Proteomes" id="UP000236291">
    <property type="component" value="Unassembled WGS sequence"/>
</dbReference>
<name>A0A2K3K916_TRIPR</name>
<comment type="caution">
    <text evidence="2">The sequence shown here is derived from an EMBL/GenBank/DDBJ whole genome shotgun (WGS) entry which is preliminary data.</text>
</comment>
<organism evidence="2 3">
    <name type="scientific">Trifolium pratense</name>
    <name type="common">Red clover</name>
    <dbReference type="NCBI Taxonomy" id="57577"/>
    <lineage>
        <taxon>Eukaryota</taxon>
        <taxon>Viridiplantae</taxon>
        <taxon>Streptophyta</taxon>
        <taxon>Embryophyta</taxon>
        <taxon>Tracheophyta</taxon>
        <taxon>Spermatophyta</taxon>
        <taxon>Magnoliopsida</taxon>
        <taxon>eudicotyledons</taxon>
        <taxon>Gunneridae</taxon>
        <taxon>Pentapetalae</taxon>
        <taxon>rosids</taxon>
        <taxon>fabids</taxon>
        <taxon>Fabales</taxon>
        <taxon>Fabaceae</taxon>
        <taxon>Papilionoideae</taxon>
        <taxon>50 kb inversion clade</taxon>
        <taxon>NPAAA clade</taxon>
        <taxon>Hologalegina</taxon>
        <taxon>IRL clade</taxon>
        <taxon>Trifolieae</taxon>
        <taxon>Trifolium</taxon>
    </lineage>
</organism>
<protein>
    <submittedName>
        <fullName evidence="2">Uncharacterized protein</fullName>
    </submittedName>
</protein>
<feature type="compositionally biased region" description="Basic and acidic residues" evidence="1">
    <location>
        <begin position="7"/>
        <end position="25"/>
    </location>
</feature>
<feature type="non-terminal residue" evidence="2">
    <location>
        <position position="1"/>
    </location>
</feature>
<evidence type="ECO:0000313" key="3">
    <source>
        <dbReference type="Proteomes" id="UP000236291"/>
    </source>
</evidence>
<sequence>AKTITAKNEKEASEAELEATKKQVEAADAAENIKNRLNNQHN</sequence>